<dbReference type="Pfam" id="PF22597">
    <property type="entry name" value="DYN_lid"/>
    <property type="match status" value="1"/>
</dbReference>
<evidence type="ECO:0000256" key="18">
    <source>
        <dbReference type="SAM" id="Coils"/>
    </source>
</evidence>
<dbReference type="InterPro" id="IPR042222">
    <property type="entry name" value="Dynein_2_N"/>
</dbReference>
<evidence type="ECO:0000313" key="31">
    <source>
        <dbReference type="EMBL" id="CEL98551.1"/>
    </source>
</evidence>
<dbReference type="GO" id="GO:0005874">
    <property type="term" value="C:microtubule"/>
    <property type="evidence" value="ECO:0007669"/>
    <property type="project" value="UniProtKB-KW"/>
</dbReference>
<evidence type="ECO:0000256" key="4">
    <source>
        <dbReference type="ARBA" id="ARBA00022701"/>
    </source>
</evidence>
<dbReference type="Pfam" id="PF18199">
    <property type="entry name" value="Dynein_C"/>
    <property type="match status" value="1"/>
</dbReference>
<dbReference type="InterPro" id="IPR042228">
    <property type="entry name" value="Dynein_linker_3"/>
</dbReference>
<keyword evidence="32" id="KW-1185">Reference proteome</keyword>
<keyword evidence="3" id="KW-0963">Cytoplasm</keyword>
<evidence type="ECO:0000259" key="21">
    <source>
        <dbReference type="Pfam" id="PF08393"/>
    </source>
</evidence>
<evidence type="ECO:0000313" key="32">
    <source>
        <dbReference type="Proteomes" id="UP000041254"/>
    </source>
</evidence>
<dbReference type="Gene3D" id="1.10.472.130">
    <property type="match status" value="1"/>
</dbReference>
<feature type="domain" description="Dynein axonemal heavy chain 2/5/8 coiled-coil" evidence="30">
    <location>
        <begin position="1165"/>
        <end position="1281"/>
    </location>
</feature>
<feature type="coiled-coil region" evidence="18">
    <location>
        <begin position="3381"/>
        <end position="3457"/>
    </location>
</feature>
<dbReference type="Gene3D" id="3.10.490.20">
    <property type="match status" value="1"/>
</dbReference>
<keyword evidence="6" id="KW-0547">Nucleotide-binding</keyword>
<dbReference type="FunFam" id="3.40.50.300:FF:000153">
    <property type="entry name" value="Dynein axonemal heavy chain 1"/>
    <property type="match status" value="1"/>
</dbReference>
<dbReference type="Gene3D" id="1.10.8.720">
    <property type="entry name" value="Region D6 of dynein motor"/>
    <property type="match status" value="1"/>
</dbReference>
<accession>A0A0G4EN59</accession>
<feature type="domain" description="Dynein heavy chain C-terminal" evidence="28">
    <location>
        <begin position="4288"/>
        <end position="4592"/>
    </location>
</feature>
<feature type="domain" description="Dynein heavy chain coiled coil stalk" evidence="23">
    <location>
        <begin position="3167"/>
        <end position="3502"/>
    </location>
</feature>
<feature type="domain" description="Dynein heavy chain tail" evidence="20">
    <location>
        <begin position="209"/>
        <end position="822"/>
    </location>
</feature>
<evidence type="ECO:0000256" key="14">
    <source>
        <dbReference type="ARBA" id="ARBA00023273"/>
    </source>
</evidence>
<dbReference type="Gene3D" id="1.20.58.1120">
    <property type="match status" value="1"/>
</dbReference>
<dbReference type="Pfam" id="PF12780">
    <property type="entry name" value="AAA_8"/>
    <property type="match status" value="1"/>
</dbReference>
<dbReference type="InterPro" id="IPR013602">
    <property type="entry name" value="Dynein_heavy_linker"/>
</dbReference>
<dbReference type="Pfam" id="PF18198">
    <property type="entry name" value="AAA_lid_11"/>
    <property type="match status" value="1"/>
</dbReference>
<dbReference type="GO" id="GO:0031514">
    <property type="term" value="C:motile cilium"/>
    <property type="evidence" value="ECO:0007669"/>
    <property type="project" value="UniProtKB-SubCell"/>
</dbReference>
<keyword evidence="13" id="KW-0206">Cytoskeleton</keyword>
<evidence type="ECO:0000256" key="12">
    <source>
        <dbReference type="ARBA" id="ARBA00023175"/>
    </source>
</evidence>
<evidence type="ECO:0000256" key="3">
    <source>
        <dbReference type="ARBA" id="ARBA00022490"/>
    </source>
</evidence>
<keyword evidence="5" id="KW-0677">Repeat</keyword>
<dbReference type="FunFam" id="1.20.920.30:FF:000005">
    <property type="entry name" value="Dynein, axonemal, heavy chain 2"/>
    <property type="match status" value="1"/>
</dbReference>
<dbReference type="FunFam" id="1.20.140.100:FF:000006">
    <property type="entry name" value="dynein heavy chain 2, axonemal"/>
    <property type="match status" value="1"/>
</dbReference>
<evidence type="ECO:0000256" key="16">
    <source>
        <dbReference type="ARBA" id="ARBA00063032"/>
    </source>
</evidence>
<dbReference type="OrthoDB" id="424516at2759"/>
<feature type="domain" description="Dynein heavy chain AAA 5 extension" evidence="26">
    <location>
        <begin position="2407"/>
        <end position="2523"/>
    </location>
</feature>
<keyword evidence="11" id="KW-0969">Cilium</keyword>
<comment type="function">
    <text evidence="15">Force generating protein of eukaryotic cilia and flagella. Produces force towards the minus ends of microtubules. Dynein has ATPase activity; the force-producing power stroke is thought to occur on release of ADP. Required for assembly of the I1 inner arm complex and its targeting to the appropriate axoneme location. Also required for phototaxis.</text>
</comment>
<evidence type="ECO:0000259" key="27">
    <source>
        <dbReference type="Pfam" id="PF18198"/>
    </source>
</evidence>
<dbReference type="InterPro" id="IPR043157">
    <property type="entry name" value="Dynein_AAA1S"/>
</dbReference>
<dbReference type="STRING" id="1169540.A0A0G4EN59"/>
<dbReference type="InterPro" id="IPR024743">
    <property type="entry name" value="Dynein_HC_stalk"/>
</dbReference>
<dbReference type="GO" id="GO:0060294">
    <property type="term" value="P:cilium movement involved in cell motility"/>
    <property type="evidence" value="ECO:0007669"/>
    <property type="project" value="UniProtKB-ARBA"/>
</dbReference>
<dbReference type="Gene3D" id="1.10.8.1220">
    <property type="match status" value="1"/>
</dbReference>
<dbReference type="FunFam" id="3.10.490.20:FF:000008">
    <property type="entry name" value="dynein heavy chain 2, axonemal"/>
    <property type="match status" value="1"/>
</dbReference>
<gene>
    <name evidence="31" type="ORF">Vbra_7937</name>
</gene>
<dbReference type="InterPro" id="IPR024317">
    <property type="entry name" value="Dynein_heavy_chain_D4_dom"/>
</dbReference>
<dbReference type="Gene3D" id="1.20.920.30">
    <property type="match status" value="1"/>
</dbReference>
<dbReference type="PANTHER" id="PTHR45703">
    <property type="entry name" value="DYNEIN HEAVY CHAIN"/>
    <property type="match status" value="1"/>
</dbReference>
<keyword evidence="8" id="KW-0282">Flagellum</keyword>
<evidence type="ECO:0000259" key="26">
    <source>
        <dbReference type="Pfam" id="PF17852"/>
    </source>
</evidence>
<dbReference type="Pfam" id="PF12774">
    <property type="entry name" value="AAA_6"/>
    <property type="match status" value="1"/>
</dbReference>
<dbReference type="InterPro" id="IPR056759">
    <property type="entry name" value="DYH2-5-8_CC"/>
</dbReference>
<keyword evidence="14" id="KW-0966">Cell projection</keyword>
<evidence type="ECO:0000256" key="10">
    <source>
        <dbReference type="ARBA" id="ARBA00023054"/>
    </source>
</evidence>
<dbReference type="FunFam" id="3.40.50.300:FF:000049">
    <property type="entry name" value="Dynein, axonemal, heavy chain 5"/>
    <property type="match status" value="1"/>
</dbReference>
<dbReference type="VEuPathDB" id="CryptoDB:Vbra_7937"/>
<dbReference type="InterPro" id="IPR026983">
    <property type="entry name" value="DHC"/>
</dbReference>
<dbReference type="Gene3D" id="1.20.920.20">
    <property type="match status" value="1"/>
</dbReference>
<dbReference type="Pfam" id="PF08385">
    <property type="entry name" value="DHC_N1"/>
    <property type="match status" value="1"/>
</dbReference>
<dbReference type="EMBL" id="CDMY01000273">
    <property type="protein sequence ID" value="CEL98551.1"/>
    <property type="molecule type" value="Genomic_DNA"/>
</dbReference>
<evidence type="ECO:0000259" key="24">
    <source>
        <dbReference type="Pfam" id="PF12780"/>
    </source>
</evidence>
<feature type="coiled-coil region" evidence="18">
    <location>
        <begin position="3217"/>
        <end position="3266"/>
    </location>
</feature>
<dbReference type="PANTHER" id="PTHR45703:SF32">
    <property type="entry name" value="DYNEINS HEAVY CHAIN"/>
    <property type="match status" value="1"/>
</dbReference>
<evidence type="ECO:0000259" key="28">
    <source>
        <dbReference type="Pfam" id="PF18199"/>
    </source>
</evidence>
<dbReference type="FunFam" id="1.10.287.2620:FF:000002">
    <property type="entry name" value="Dynein heavy chain 2, axonemal"/>
    <property type="match status" value="1"/>
</dbReference>
<dbReference type="FunFam" id="3.40.50.300:FF:002141">
    <property type="entry name" value="Dynein heavy chain"/>
    <property type="match status" value="1"/>
</dbReference>
<dbReference type="Pfam" id="PF03028">
    <property type="entry name" value="Dynein_heavy"/>
    <property type="match status" value="1"/>
</dbReference>
<reference evidence="31 32" key="1">
    <citation type="submission" date="2014-11" db="EMBL/GenBank/DDBJ databases">
        <authorList>
            <person name="Zhu J."/>
            <person name="Qi W."/>
            <person name="Song R."/>
        </authorList>
    </citation>
    <scope>NUCLEOTIDE SEQUENCE [LARGE SCALE GENOMIC DNA]</scope>
</reference>
<evidence type="ECO:0000259" key="25">
    <source>
        <dbReference type="Pfam" id="PF12781"/>
    </source>
</evidence>
<dbReference type="Pfam" id="PF12777">
    <property type="entry name" value="MT"/>
    <property type="match status" value="1"/>
</dbReference>
<dbReference type="InParanoid" id="A0A0G4EN59"/>
<evidence type="ECO:0000256" key="13">
    <source>
        <dbReference type="ARBA" id="ARBA00023212"/>
    </source>
</evidence>
<dbReference type="Gene3D" id="1.10.8.710">
    <property type="match status" value="1"/>
</dbReference>
<keyword evidence="4" id="KW-0493">Microtubule</keyword>
<evidence type="ECO:0000256" key="6">
    <source>
        <dbReference type="ARBA" id="ARBA00022741"/>
    </source>
</evidence>
<keyword evidence="9" id="KW-0243">Dynein</keyword>
<dbReference type="OMA" id="ILKNDMQ"/>
<dbReference type="FunFam" id="3.40.50.300:FF:000044">
    <property type="entry name" value="Dynein heavy chain 5, axonemal"/>
    <property type="match status" value="1"/>
</dbReference>
<dbReference type="Gene3D" id="3.40.50.300">
    <property type="entry name" value="P-loop containing nucleotide triphosphate hydrolases"/>
    <property type="match status" value="5"/>
</dbReference>
<dbReference type="InterPro" id="IPR013594">
    <property type="entry name" value="Dynein_heavy_tail"/>
</dbReference>
<dbReference type="InterPro" id="IPR041466">
    <property type="entry name" value="Dynein_AAA5_ext"/>
</dbReference>
<dbReference type="GO" id="GO:0045505">
    <property type="term" value="F:dynein intermediate chain binding"/>
    <property type="evidence" value="ECO:0007669"/>
    <property type="project" value="InterPro"/>
</dbReference>
<evidence type="ECO:0000259" key="20">
    <source>
        <dbReference type="Pfam" id="PF08385"/>
    </source>
</evidence>
<dbReference type="Pfam" id="PF12775">
    <property type="entry name" value="AAA_7"/>
    <property type="match status" value="1"/>
</dbReference>
<dbReference type="GO" id="GO:0008017">
    <property type="term" value="F:microtubule binding"/>
    <property type="evidence" value="ECO:0007669"/>
    <property type="project" value="UniProtKB-ARBA"/>
</dbReference>
<evidence type="ECO:0000256" key="2">
    <source>
        <dbReference type="ARBA" id="ARBA00004430"/>
    </source>
</evidence>
<dbReference type="SUPFAM" id="SSF52540">
    <property type="entry name" value="P-loop containing nucleoside triphosphate hydrolases"/>
    <property type="match status" value="4"/>
</dbReference>
<dbReference type="FunFam" id="1.10.8.710:FF:000001">
    <property type="entry name" value="Dynein axonemal heavy chain 2"/>
    <property type="match status" value="1"/>
</dbReference>
<comment type="subunit">
    <text evidence="16">The I1 inner arm complex (also known as the f dynein complex) is a two-headed isoform composed of two heavy chains (1-alpha and 1-beta), three intermediate chains and three light chains. I1 occupies a specific position proximal to the first radial spoke and repeats every 96 nm along the length of the axoneme.</text>
</comment>
<protein>
    <recommendedName>
        <fullName evidence="17">Dynein-1, subspecies f</fullName>
    </recommendedName>
</protein>
<dbReference type="Gene3D" id="6.10.140.1060">
    <property type="match status" value="1"/>
</dbReference>
<evidence type="ECO:0000259" key="19">
    <source>
        <dbReference type="Pfam" id="PF03028"/>
    </source>
</evidence>
<keyword evidence="7" id="KW-0067">ATP-binding</keyword>
<feature type="domain" description="Dynein heavy chain linker" evidence="21">
    <location>
        <begin position="1353"/>
        <end position="1756"/>
    </location>
</feature>
<dbReference type="InterPro" id="IPR004273">
    <property type="entry name" value="Dynein_heavy_D6_P-loop"/>
</dbReference>
<dbReference type="FunFam" id="1.10.8.1220:FF:000001">
    <property type="entry name" value="Dynein axonemal heavy chain 5"/>
    <property type="match status" value="1"/>
</dbReference>
<dbReference type="InterPro" id="IPR035699">
    <property type="entry name" value="AAA_6"/>
</dbReference>
<comment type="subcellular location">
    <subcellularLocation>
        <location evidence="1">Cell projection</location>
        <location evidence="1">Cilium</location>
        <location evidence="1">Flagellum</location>
    </subcellularLocation>
    <subcellularLocation>
        <location evidence="2">Cytoplasm</location>
        <location evidence="2">Cytoskeleton</location>
        <location evidence="2">Cilium axoneme</location>
    </subcellularLocation>
</comment>
<sequence>MDHGEDDDPINPDFCAEWLKARLNLAGFNEDEMLGPDVAISLYSWFEDAAQKRLYLWIGDKEGDETDGGATPAGAGSSSGRQALITDTAVLPLPIRQGSVKEFCYVYKRPNTDHEVITKGSISKVLLIGTIKDHLLDYLLTVMNGAFIPISASDHGWPENLKKDFTGQIQKFMARLTEMTFLSRGATVLYVPPDDLSDLDKVSKDKDAVQRLESTLIHWTRQIKEVTAQQDASRGGGEAASMGDAEVAGPLDEIQFWRARNVDLSRLHAQLETPQLQRILRVLEASKSSYLKHFRALQNDISRGSIEAQANLKFLSALEEPCLKLTAASPVVIPENLPSLLHSVRMIWTISTHYNTADRITGLLRKISNEIIRRCQDSIQLEAIFAGRATDMPEEERAEGHPDGMTVKDIQEATQRLEESAACGRAWKQTYQRTAKLLARHNPTRRWDFSEGSIFAQVDAFVQRCCDLLEVCEGQLQFAAKARGIELPRFGGARAPEVIKSLNEIETSFLNNVAKLRNLSYYILDVKTTRWHDDYSHFKNQMKDLEVMYMNVITSAFEGVSTAEAAIELFDAFFSLSKRPRIKGFVEKKAIDVYNLFSQEMMSLRREFEQYRKKCLLPVALGHPTHAGTALWARGIALRLQRQMELIDTIAVHGFENSREAEVAKETYSNFQSILEGFVKQTFDEWLQELNNMDTNTFGRRLNQPLLGRQEQNILARGKGGQLESNFDKGLMKMFQEVYYWEKIQGHGIVVPYAAHEMFTHRDTLRVLREHVLRVVREYNVIIDNLAPEERRLFAHHIKTLDRRISPGIQRLTWNSQGIKEFFVRDSCRECNKVYDFVLQYKANHHRVNVLCKNISDRHMILIDKKTIYTVEEFKTVQEKHRVEIVDFLQNTHAEITDTMLATYQFFETHPQEIQREWKQYVDKMDKKVEEALKKAVKSSLQDLSKALNSSDGKRGEMDIAPLFKVHAVLKGTKMDFRPTMSQLKDMLQLICREMTMTLTVVPRLSEHLRVEKTRRDILKKAALEKAGDIAGASAIIIPDEEELAKSHKKKKSFFDEISKDDEIVRIIVQIMKGHNNCATKLQDRLKWWHNSYQPIVSQDKDAFIKRYARTERPLAVVGTDIQRYKEVQSDIQQEEFKVTICFIEADFTLLKQALVQHCQQWQSKLTGLLNQNALKELNALLDYFQINSKTLLEAPKTLDELRHHLTLFDKCKADIPSLEDRIQPVEDQYAKLAEFDVQVGDDEEAMKKSLRPALETFKTTLVEADQILAKSKKIMKAELESNLGQFQKQAAEAQKVFKAAAPFDAEATANEKAFALIQNYRSEVERMRLTEQGMLPKIELFGMEASQYKEIDDMEKDLQLLTSIWTIKEEWDEQWNAMKTGKFRDLNVDEMDTMASTYQKRIQKMKEIKQWPIWTRAKQDIEDFRAAMPLITNLRSEALRDRHWKRIKQEVAEPFDARSPDFTLNSVFQLGLPQHAELIARLADEARKEYKIETGLKDIAEKWEDVLLDIVVHKEVYYKLRTSEELFTMLEEHILSLSSMKSSQYYLPFSETVEHWEKALANISEVIELTLQVQRQWMYLENIFVGSDDIRPVLPQEAGWFDEVNAGFKQMMEKIYHEPKALKACSTPGMLDSLMAMNAKLERIQKSLDDYLERKRQEFPRFYFLSSDDLLEILGQSRDPEMVQKHIKKCFEGIKVLDLCPPGKQGNRTWEALGMVAPDGEKVKFHPKSVVIEGPVEQWLIRVEKAMKETLKRLLVMVHQANLAKGTKKEKWIKDNPGQLLITAGQIAWTTDSEAALRKIEKGGKNAMKLLKKHQTKYLAKLTDLVRKPLSKVERLKLVALITIEVHARDVQERLIQMKCENENAFPWKSQLRFELREEVDSAAAGGAPPAGGMTCRVLQTETLTPYGYEYQGNNGRLVVTPLTDKCYMTLTMALHLKRGGAPQGPAGTGKTETVKDLGKGLAKYVIVMNCSDGLDYKSLGRMFSGMAQAGCWGCFDEFNRIEVEVLSVVAQQIMTIQQALKEMPDTDDPSQPFKFLFEGHRIRLDRGCGIFITMNPGYAGRSELPDNLKSLFRPVAMMVPDMAMIAEIMLMSEGFKDAKSLAKKMVTLYQLMVQQLSKQDHYDFGLRAIRSVLNRAGSLKRADPDLPEQELLMRAIRDMNVPKFVAEDLPLFEALLSDLFPGLELPEPEYGKLQEAIEAVLDEMGLQKVPQIIKKTIQVYETKLTRHGNMIVGLTLSGKSTCWHVLQQAMTALAKQGVPDFEAVKTYVINPKSIDMNELYGSFDLQTMEWTDGILSSIMRTACQDEKPDQKWIILDGPVDTLWIESMNTVLDDNKILTLINGDRIAMPLQVSLLFEVEDLAVASPATVSRAGMVYLDVIDLGWKPYVDTWVTKQTSLSGDHRSLLASFFEKYVDQVLKARRDQCKEVVPISEVNGVMSLCRLFEVFIQKCDLAAHGENAARVLERIFVFSLIWSLGGSVDGDSRPIIDQRIREIDNMFPPTQTVYEYGLNFEKGEWIHWEERLPNPYKPSEGTKFHRILVPTVDTVRNSYILSGLVHQRFHTLCVGHTGTGKTSCVASSILQNLDDQVYAMLTINFSAQTNSLKTQNIIEGKLEKRIKNKFGPPGNRKLVCFCDDLNMPRKDTFGSQPPLELLRQWMDYGCWYDRSKQQLKYIQDMQLVAAMGPPGGGRSVISRRLESRFNLINFTLPSESQIKRIYNTLAHYKFNDFREDLKQLAEPLAAATISLYDTVNSTFLPTPDKPHYLFNMRDISRVFQGLYQANHQIIEEKESLVRMWYHENLRVFHDRLINTQDRSDFKQMVDSVCDSVLQMRLKDICKDQDGDPIFASFSVNNPDMENAPYDQITDAGLLRQFMQLKLEEYNEQCKGAGMDLVLFRDAIEHCCRIHRVISLPKGNALLVGVGGSGRHSMTRLASFISEYDCFQIEISKNYRHVEFQEDLKKLYHTAGVKGKATTFLFSDTEIVTESFIEDVNNLLGSGEVPNLFVADELSAIRAELEKPAKEAGVPLMAEPLYDFLLSRVRENLHVVICISPIGTAFRNYCRMYPALVNNTTIDWFLPWPADALSEVAIKFLSAPSDEVSIEEEQRKAIADIFGQSHMAVIDLSDRMMAEMKRKNYVTPTHYLELVKGYVSLLVEKNTEIGEMANKLRNGLDKLTEARIQVEEMGVDLEKKKDIVAKKQKECQDLLVVIVEKRMSADEQKKQVEADSERIGKEEAETKILADDARRDLAKAMPALEAAIDALEKLDKKAISEVKAYSKPPDLVMKTMAAVMTVMDKTPSWQQAKLELNDPGFLTKIKNFDKDNISDSTLKKIIKYTKDPGFTPEAVTKVSSAAGALCLWVHAMRLYSEVYREVEPKRLKLKMAEETLAKKQSDLKAATERLKDIQERVQALKFQYDESMRTKDELTASAEELKVKLERAEKLVTGLAGEKDRWEESVQAYNEQISYLPGDCLVAAAFLSYAGPFNSTYRNDLVTRHWVPYVKEYSLPQSPNFEFAGFMSKPTDVRQWNIQGLPTDRFSTENGVLVTRTKRWPLMIDPQDQANKWIRKMEASSDLKVIDPKTKDFMRLIERAIELGKPILMERVQEELDPSLEPVLSKQIIDSGGSLSIKIGDNTLDYNPAFMLYLTTKMTNPHYTPEVSTKTTIVNFIVVEAGLTDQLLGIVVMKEEPRLEEQKGELVVKVADGKKRLKDLEDEILRLLSVSQGSLIDDIDLINTLQESKTISEEVTQQLEISEQTMKKIDQAREAYRPCGRRASLLYFVLSDLTSIDPMYQFSLDAYNEVFIKSIDVSREKNPMTSSVEERLGVLNQWHTLAVYRYACRALFEKHKLLLSVHMASKVLTAEGQLSASEYAFFLRGGQVLDRSSQTPNPSPDWIKQPMWDGITELDKLESFKGFPSSFEQTLREWKKWYMSAEPEKEGLPGEWDTRLDPLQKLLLVRCLRPDRALPAATNFVAAKMDPKFVDPPPPDLESFYEASSATVPMIFVLSPGVDPAQNLMSLANATGIRVASISLGQGQSVKAERMLRDGAAQGFWVFLANCHLSLSWLPELEKLIDQIVEEKPRPNFRLWMSSEPTPKFPIALLQRSMKMTTEPPRGLKANLQRLLVQVSDEEFSRVRIQADKYRRLFFNLCWLHSVVLERRKFKTLGWNVPYDFNDSDFSISDNILAIYIEQYSQDVPWEAIRYLIADASYGGRVTDDRDLRLLKVYCNEFFSPAAVQAKFMLSTLQTYFCPEDLSLSSFRNYARELPLIDSPEAFGQHVNAEISSQIADTNALLANLVSIQPQGGAAAAQEGGGAVETKDDAVLRLCTALEEKMPEDIDYREIYQRNESDPSPLRVVLLQEIQRYNKLLRAVRSSLASLQKGIKGLVVISEELEEVMQAVYEGKVPKMWSFAYPSLKPLLSWVADLTERIEQLNRWGLEGAPRVFWLGGFTYPTGFLTALLQQSARKNVISIDALSFDFVVQATSDEGQVHQPPKEGAMVKRMILEGAKWDYNAGHLSEPEPMELFADMPIVHFRPVAKKKGPSDDMYGCPLYLYPIRTGTRERPSFMITVDLKSGSRDPSYWVKRGTALLLSKAD</sequence>
<dbReference type="GO" id="GO:0005524">
    <property type="term" value="F:ATP binding"/>
    <property type="evidence" value="ECO:0007669"/>
    <property type="project" value="UniProtKB-KW"/>
</dbReference>
<evidence type="ECO:0000259" key="23">
    <source>
        <dbReference type="Pfam" id="PF12777"/>
    </source>
</evidence>
<dbReference type="Pfam" id="PF17852">
    <property type="entry name" value="Dynein_AAA_lid"/>
    <property type="match status" value="1"/>
</dbReference>
<evidence type="ECO:0000256" key="15">
    <source>
        <dbReference type="ARBA" id="ARBA00054075"/>
    </source>
</evidence>
<dbReference type="Pfam" id="PF08393">
    <property type="entry name" value="DHC_N2"/>
    <property type="match status" value="1"/>
</dbReference>
<feature type="domain" description="Dynein heavy chain AAA lid" evidence="27">
    <location>
        <begin position="4143"/>
        <end position="4281"/>
    </location>
</feature>
<keyword evidence="12" id="KW-0505">Motor protein</keyword>
<dbReference type="PhylomeDB" id="A0A0G4EN59"/>
<evidence type="ECO:0000256" key="11">
    <source>
        <dbReference type="ARBA" id="ARBA00023069"/>
    </source>
</evidence>
<name>A0A0G4EN59_VITBC</name>
<dbReference type="InterPro" id="IPR041228">
    <property type="entry name" value="Dynein_C"/>
</dbReference>
<dbReference type="InterPro" id="IPR027417">
    <property type="entry name" value="P-loop_NTPase"/>
</dbReference>
<feature type="domain" description="Dynein heavy chain AAA module D4" evidence="24">
    <location>
        <begin position="2891"/>
        <end position="3153"/>
    </location>
</feature>
<evidence type="ECO:0000256" key="5">
    <source>
        <dbReference type="ARBA" id="ARBA00022737"/>
    </source>
</evidence>
<dbReference type="FunFam" id="1.20.920.20:FF:000001">
    <property type="entry name" value="dynein heavy chain 2, axonemal"/>
    <property type="match status" value="1"/>
</dbReference>
<dbReference type="GO" id="GO:0051959">
    <property type="term" value="F:dynein light intermediate chain binding"/>
    <property type="evidence" value="ECO:0007669"/>
    <property type="project" value="InterPro"/>
</dbReference>
<evidence type="ECO:0000256" key="7">
    <source>
        <dbReference type="ARBA" id="ARBA00022840"/>
    </source>
</evidence>
<evidence type="ECO:0000259" key="30">
    <source>
        <dbReference type="Pfam" id="PF25007"/>
    </source>
</evidence>
<dbReference type="GO" id="GO:0036156">
    <property type="term" value="C:inner dynein arm"/>
    <property type="evidence" value="ECO:0007669"/>
    <property type="project" value="UniProtKB-ARBA"/>
</dbReference>
<evidence type="ECO:0000259" key="22">
    <source>
        <dbReference type="Pfam" id="PF12774"/>
    </source>
</evidence>
<proteinExistence type="predicted"/>
<keyword evidence="10 18" id="KW-0175">Coiled coil</keyword>
<feature type="domain" description="Dynein heavy chain hydrolytic ATP-binding dynein motor region" evidence="22">
    <location>
        <begin position="1908"/>
        <end position="2242"/>
    </location>
</feature>
<dbReference type="Pfam" id="PF12781">
    <property type="entry name" value="AAA_9"/>
    <property type="match status" value="1"/>
</dbReference>
<dbReference type="InterPro" id="IPR041658">
    <property type="entry name" value="AAA_lid_11"/>
</dbReference>
<feature type="domain" description="Dynein 2 heavy chain 1 cytoplasmic ATPase lid" evidence="29">
    <location>
        <begin position="2733"/>
        <end position="2815"/>
    </location>
</feature>
<evidence type="ECO:0000256" key="17">
    <source>
        <dbReference type="ARBA" id="ARBA00077719"/>
    </source>
</evidence>
<evidence type="ECO:0000256" key="9">
    <source>
        <dbReference type="ARBA" id="ARBA00023017"/>
    </source>
</evidence>
<dbReference type="Pfam" id="PF25007">
    <property type="entry name" value="DYH2-5-8_CC"/>
    <property type="match status" value="1"/>
</dbReference>
<dbReference type="Proteomes" id="UP000041254">
    <property type="component" value="Unassembled WGS sequence"/>
</dbReference>
<evidence type="ECO:0000256" key="1">
    <source>
        <dbReference type="ARBA" id="ARBA00004230"/>
    </source>
</evidence>
<feature type="domain" description="Dynein heavy chain ATP-binding dynein motor region" evidence="25">
    <location>
        <begin position="3526"/>
        <end position="3747"/>
    </location>
</feature>
<organism evidence="31 32">
    <name type="scientific">Vitrella brassicaformis (strain CCMP3155)</name>
    <dbReference type="NCBI Taxonomy" id="1169540"/>
    <lineage>
        <taxon>Eukaryota</taxon>
        <taxon>Sar</taxon>
        <taxon>Alveolata</taxon>
        <taxon>Colpodellida</taxon>
        <taxon>Vitrellaceae</taxon>
        <taxon>Vitrella</taxon>
    </lineage>
</organism>
<dbReference type="Gene3D" id="1.10.287.2620">
    <property type="match status" value="1"/>
</dbReference>
<dbReference type="Gene3D" id="3.20.180.20">
    <property type="entry name" value="Dynein heavy chain, N-terminal domain 2"/>
    <property type="match status" value="1"/>
</dbReference>
<dbReference type="FunFam" id="3.20.180.20:FF:000001">
    <property type="entry name" value="Dynein axonemal heavy chain 5"/>
    <property type="match status" value="1"/>
</dbReference>
<evidence type="ECO:0000256" key="8">
    <source>
        <dbReference type="ARBA" id="ARBA00022846"/>
    </source>
</evidence>
<dbReference type="InterPro" id="IPR043160">
    <property type="entry name" value="Dynein_C_barrel"/>
</dbReference>
<dbReference type="InterPro" id="IPR042219">
    <property type="entry name" value="AAA_lid_11_sf"/>
</dbReference>
<dbReference type="GO" id="GO:0036159">
    <property type="term" value="P:inner dynein arm assembly"/>
    <property type="evidence" value="ECO:0007669"/>
    <property type="project" value="UniProtKB-ARBA"/>
</dbReference>
<dbReference type="Gene3D" id="1.20.1270.280">
    <property type="match status" value="1"/>
</dbReference>
<dbReference type="GO" id="GO:0008569">
    <property type="term" value="F:minus-end-directed microtubule motor activity"/>
    <property type="evidence" value="ECO:0007669"/>
    <property type="project" value="InterPro"/>
</dbReference>
<evidence type="ECO:0000259" key="29">
    <source>
        <dbReference type="Pfam" id="PF22597"/>
    </source>
</evidence>
<dbReference type="InterPro" id="IPR035706">
    <property type="entry name" value="AAA_9"/>
</dbReference>
<dbReference type="InterPro" id="IPR054354">
    <property type="entry name" value="DYNC2H1-like_lid"/>
</dbReference>
<dbReference type="Gene3D" id="1.20.140.100">
    <property type="entry name" value="Dynein heavy chain, N-terminal domain 2"/>
    <property type="match status" value="1"/>
</dbReference>
<feature type="domain" description="Dynein heavy chain region D6 P-loop" evidence="19">
    <location>
        <begin position="3998"/>
        <end position="4109"/>
    </location>
</feature>